<reference evidence="1" key="1">
    <citation type="submission" date="2021-01" db="EMBL/GenBank/DDBJ databases">
        <authorList>
            <person name="Corre E."/>
            <person name="Pelletier E."/>
            <person name="Niang G."/>
            <person name="Scheremetjew M."/>
            <person name="Finn R."/>
            <person name="Kale V."/>
            <person name="Holt S."/>
            <person name="Cochrane G."/>
            <person name="Meng A."/>
            <person name="Brown T."/>
            <person name="Cohen L."/>
        </authorList>
    </citation>
    <scope>NUCLEOTIDE SEQUENCE</scope>
    <source>
        <strain evidence="1">CCMP2222</strain>
    </source>
</reference>
<evidence type="ECO:0000313" key="1">
    <source>
        <dbReference type="EMBL" id="CAD9422970.1"/>
    </source>
</evidence>
<organism evidence="1">
    <name type="scientific">Alexandrium andersonii</name>
    <dbReference type="NCBI Taxonomy" id="327968"/>
    <lineage>
        <taxon>Eukaryota</taxon>
        <taxon>Sar</taxon>
        <taxon>Alveolata</taxon>
        <taxon>Dinophyceae</taxon>
        <taxon>Gonyaulacales</taxon>
        <taxon>Pyrocystaceae</taxon>
        <taxon>Alexandrium</taxon>
    </lineage>
</organism>
<sequence>MNVVSEVTGCPMYFTPQKYWPKALAEKYIGGKTPFGLLRDPYERLVAFFRGNMTGYGGSYPEYIKTCDVNGAVKLMMKRLLEGGDPYAKGCTFIPQAEYFERPYGIQLPVNLRQFPASMNRVFSEHGYPASFQITISDVQHVLLCSQVWPGDLDEEARRMVRKVYWRDFELLCKYFGYCDPDENCCLWQVPTMCPDRVLALGYHGTALNISNRAR</sequence>
<dbReference type="EMBL" id="HBGQ01035291">
    <property type="protein sequence ID" value="CAD9422970.1"/>
    <property type="molecule type" value="Transcribed_RNA"/>
</dbReference>
<gene>
    <name evidence="1" type="ORF">AAND1436_LOCUS17387</name>
</gene>
<protein>
    <recommendedName>
        <fullName evidence="2">Sulfotransferase</fullName>
    </recommendedName>
</protein>
<evidence type="ECO:0008006" key="2">
    <source>
        <dbReference type="Google" id="ProtNLM"/>
    </source>
</evidence>
<name>A0A7S2CEG4_9DINO</name>
<dbReference type="AlphaFoldDB" id="A0A7S2CEG4"/>
<accession>A0A7S2CEG4</accession>
<proteinExistence type="predicted"/>